<evidence type="ECO:0008006" key="4">
    <source>
        <dbReference type="Google" id="ProtNLM"/>
    </source>
</evidence>
<dbReference type="RefSeq" id="WP_183698117.1">
    <property type="nucleotide sequence ID" value="NZ_JACICA010000019.1"/>
</dbReference>
<feature type="region of interest" description="Disordered" evidence="1">
    <location>
        <begin position="31"/>
        <end position="58"/>
    </location>
</feature>
<comment type="caution">
    <text evidence="2">The sequence shown here is derived from an EMBL/GenBank/DDBJ whole genome shotgun (WGS) entry which is preliminary data.</text>
</comment>
<evidence type="ECO:0000313" key="3">
    <source>
        <dbReference type="Proteomes" id="UP000541425"/>
    </source>
</evidence>
<dbReference type="Proteomes" id="UP000541425">
    <property type="component" value="Unassembled WGS sequence"/>
</dbReference>
<accession>A0A7W5XYT3</accession>
<dbReference type="AlphaFoldDB" id="A0A7W5XYT3"/>
<organism evidence="2 3">
    <name type="scientific">Alloprevotella rava</name>
    <dbReference type="NCBI Taxonomy" id="671218"/>
    <lineage>
        <taxon>Bacteria</taxon>
        <taxon>Pseudomonadati</taxon>
        <taxon>Bacteroidota</taxon>
        <taxon>Bacteroidia</taxon>
        <taxon>Bacteroidales</taxon>
        <taxon>Prevotellaceae</taxon>
        <taxon>Alloprevotella</taxon>
    </lineage>
</organism>
<gene>
    <name evidence="2" type="ORF">FHS60_002151</name>
</gene>
<dbReference type="EMBL" id="JACICA010000019">
    <property type="protein sequence ID" value="MBB3703655.1"/>
    <property type="molecule type" value="Genomic_DNA"/>
</dbReference>
<reference evidence="2 3" key="1">
    <citation type="submission" date="2020-08" db="EMBL/GenBank/DDBJ databases">
        <title>Genomic Encyclopedia of Type Strains, Phase IV (KMG-IV): sequencing the most valuable type-strain genomes for metagenomic binning, comparative biology and taxonomic classification.</title>
        <authorList>
            <person name="Goeker M."/>
        </authorList>
    </citation>
    <scope>NUCLEOTIDE SEQUENCE [LARGE SCALE GENOMIC DNA]</scope>
    <source>
        <strain evidence="2 3">DSM 22548</strain>
    </source>
</reference>
<feature type="compositionally biased region" description="Acidic residues" evidence="1">
    <location>
        <begin position="45"/>
        <end position="58"/>
    </location>
</feature>
<evidence type="ECO:0000313" key="2">
    <source>
        <dbReference type="EMBL" id="MBB3703655.1"/>
    </source>
</evidence>
<sequence length="58" mass="6449">MKKEYIQPSIKTKSIETGCIIAGSIDVGISDDPATGPALSKQQFDYEEENPSSWNWDE</sequence>
<name>A0A7W5XYT3_9BACT</name>
<proteinExistence type="predicted"/>
<evidence type="ECO:0000256" key="1">
    <source>
        <dbReference type="SAM" id="MobiDB-lite"/>
    </source>
</evidence>
<protein>
    <recommendedName>
        <fullName evidence="4">Toxin PIN</fullName>
    </recommendedName>
</protein>